<accession>A0ABS9DDD2</accession>
<protein>
    <submittedName>
        <fullName evidence="2">Uncharacterized protein</fullName>
    </submittedName>
</protein>
<keyword evidence="1" id="KW-0732">Signal</keyword>
<comment type="caution">
    <text evidence="2">The sequence shown here is derived from an EMBL/GenBank/DDBJ whole genome shotgun (WGS) entry which is preliminary data.</text>
</comment>
<organism evidence="2 3">
    <name type="scientific">Gordonia tangerina</name>
    <dbReference type="NCBI Taxonomy" id="2911060"/>
    <lineage>
        <taxon>Bacteria</taxon>
        <taxon>Bacillati</taxon>
        <taxon>Actinomycetota</taxon>
        <taxon>Actinomycetes</taxon>
        <taxon>Mycobacteriales</taxon>
        <taxon>Gordoniaceae</taxon>
        <taxon>Gordonia</taxon>
    </lineage>
</organism>
<feature type="signal peptide" evidence="1">
    <location>
        <begin position="1"/>
        <end position="32"/>
    </location>
</feature>
<evidence type="ECO:0000256" key="1">
    <source>
        <dbReference type="SAM" id="SignalP"/>
    </source>
</evidence>
<reference evidence="2" key="1">
    <citation type="submission" date="2022-01" db="EMBL/GenBank/DDBJ databases">
        <title>Gordonia xiamenensis sp. nov., isolated from surface seawater in Xiamen.</title>
        <authorList>
            <person name="He Y.F."/>
        </authorList>
    </citation>
    <scope>NUCLEOTIDE SEQUENCE</scope>
    <source>
        <strain evidence="2">GW1C4-4</strain>
    </source>
</reference>
<name>A0ABS9DDD2_9ACTN</name>
<gene>
    <name evidence="2" type="ORF">L1892_02190</name>
</gene>
<feature type="chain" id="PRO_5046505338" evidence="1">
    <location>
        <begin position="33"/>
        <end position="129"/>
    </location>
</feature>
<dbReference type="Proteomes" id="UP001108089">
    <property type="component" value="Unassembled WGS sequence"/>
</dbReference>
<proteinExistence type="predicted"/>
<dbReference type="EMBL" id="JAKGCU010000001">
    <property type="protein sequence ID" value="MCF3937191.1"/>
    <property type="molecule type" value="Genomic_DNA"/>
</dbReference>
<evidence type="ECO:0000313" key="3">
    <source>
        <dbReference type="Proteomes" id="UP001108089"/>
    </source>
</evidence>
<keyword evidence="3" id="KW-1185">Reference proteome</keyword>
<sequence length="129" mass="13259">MKTRTRLAAAALVVGSAATIATGITGAGQASAQVNAGKYIYTTSAPGSARATWVVTGNAMYPVSGQKGSLSDPSVNPFVKYALHQSRNGGWADNGVGGRIVLRAKGNGYVGEAYFLGIKTADVRLTPKR</sequence>
<dbReference type="RefSeq" id="WP_235721796.1">
    <property type="nucleotide sequence ID" value="NZ_JAKGCU010000001.1"/>
</dbReference>
<evidence type="ECO:0000313" key="2">
    <source>
        <dbReference type="EMBL" id="MCF3937191.1"/>
    </source>
</evidence>